<dbReference type="Gene3D" id="3.30.420.10">
    <property type="entry name" value="Ribonuclease H-like superfamily/Ribonuclease H"/>
    <property type="match status" value="1"/>
</dbReference>
<name>A0A284S648_ARMOS</name>
<dbReference type="InterPro" id="IPR041588">
    <property type="entry name" value="Integrase_H2C2"/>
</dbReference>
<keyword evidence="4" id="KW-0255">Endonuclease</keyword>
<evidence type="ECO:0000256" key="4">
    <source>
        <dbReference type="ARBA" id="ARBA00022759"/>
    </source>
</evidence>
<dbReference type="Proteomes" id="UP000219338">
    <property type="component" value="Unassembled WGS sequence"/>
</dbReference>
<dbReference type="GO" id="GO:0004519">
    <property type="term" value="F:endonuclease activity"/>
    <property type="evidence" value="ECO:0007669"/>
    <property type="project" value="UniProtKB-KW"/>
</dbReference>
<dbReference type="PANTHER" id="PTHR37984">
    <property type="entry name" value="PROTEIN CBG26694"/>
    <property type="match status" value="1"/>
</dbReference>
<protein>
    <recommendedName>
        <fullName evidence="9">Integrase catalytic domain-containing protein</fullName>
    </recommendedName>
</protein>
<keyword evidence="1" id="KW-0808">Transferase</keyword>
<dbReference type="EMBL" id="FUEG01000035">
    <property type="protein sequence ID" value="SJL16482.1"/>
    <property type="molecule type" value="Genomic_DNA"/>
</dbReference>
<evidence type="ECO:0000256" key="8">
    <source>
        <dbReference type="SAM" id="MobiDB-lite"/>
    </source>
</evidence>
<dbReference type="PROSITE" id="PS50994">
    <property type="entry name" value="INTEGRASE"/>
    <property type="match status" value="1"/>
</dbReference>
<dbReference type="AlphaFoldDB" id="A0A284S648"/>
<dbReference type="InterPro" id="IPR043502">
    <property type="entry name" value="DNA/RNA_pol_sf"/>
</dbReference>
<dbReference type="GO" id="GO:0003964">
    <property type="term" value="F:RNA-directed DNA polymerase activity"/>
    <property type="evidence" value="ECO:0007669"/>
    <property type="project" value="UniProtKB-KW"/>
</dbReference>
<keyword evidence="2" id="KW-0548">Nucleotidyltransferase</keyword>
<dbReference type="Pfam" id="PF17917">
    <property type="entry name" value="RT_RNaseH"/>
    <property type="match status" value="1"/>
</dbReference>
<dbReference type="InterPro" id="IPR012337">
    <property type="entry name" value="RNaseH-like_sf"/>
</dbReference>
<dbReference type="STRING" id="47428.A0A284S648"/>
<keyword evidence="6" id="KW-0694">RNA-binding</keyword>
<sequence length="436" mass="49900">MAEDIILAIPNRTGRFRVKADVSNGAVGAVLSQEQEGRWRPVAFMSKALTVTERNYEIYDKELLAIMLALSEWRHYLMGALEDVEIWTDHQNLQYFRKPQKLNRRQARWVTELAEYHFVLKHKPGTANIKADLLSRRSDHDQGEDDNGDITDKGIATSLEHERGITEKDGILYYDNRIYVPHHTTLRGNIIAQSHDHITAGHPGITKTWELVLREYWWPKMKKDVEIYVAGCEMCQRTKSSNQVKSAPLHPNAILTEPWTHITVDMITGLPDSGGYDALLVVVDRFLKAIIPVPCNKDLSAEGWARILRDHFVSKFMTELYQMLDIKQNTSTAFHLQTDGQTERVNQEIKKYLRIFISFQQDDWADWLPLAEFAHNNRIHSATGKSPFMILYGRNPRIMPDSPRPANSKVPAASDFSKAMAKIHKETETALKEAAG</sequence>
<evidence type="ECO:0000256" key="5">
    <source>
        <dbReference type="ARBA" id="ARBA00022801"/>
    </source>
</evidence>
<evidence type="ECO:0000313" key="11">
    <source>
        <dbReference type="Proteomes" id="UP000219338"/>
    </source>
</evidence>
<evidence type="ECO:0000313" key="10">
    <source>
        <dbReference type="EMBL" id="SJL16482.1"/>
    </source>
</evidence>
<dbReference type="InterPro" id="IPR041373">
    <property type="entry name" value="RT_RNaseH"/>
</dbReference>
<dbReference type="Pfam" id="PF17921">
    <property type="entry name" value="Integrase_H2C2"/>
    <property type="match status" value="1"/>
</dbReference>
<accession>A0A284S648</accession>
<evidence type="ECO:0000259" key="9">
    <source>
        <dbReference type="PROSITE" id="PS50994"/>
    </source>
</evidence>
<evidence type="ECO:0000256" key="2">
    <source>
        <dbReference type="ARBA" id="ARBA00022695"/>
    </source>
</evidence>
<feature type="domain" description="Integrase catalytic" evidence="9">
    <location>
        <begin position="312"/>
        <end position="395"/>
    </location>
</feature>
<evidence type="ECO:0000256" key="7">
    <source>
        <dbReference type="ARBA" id="ARBA00022918"/>
    </source>
</evidence>
<dbReference type="InterPro" id="IPR050951">
    <property type="entry name" value="Retrovirus_Pol_polyprotein"/>
</dbReference>
<keyword evidence="7" id="KW-0695">RNA-directed DNA polymerase</keyword>
<evidence type="ECO:0000256" key="6">
    <source>
        <dbReference type="ARBA" id="ARBA00022884"/>
    </source>
</evidence>
<dbReference type="FunFam" id="1.10.340.70:FF:000001">
    <property type="entry name" value="Retrovirus-related Pol polyprotein from transposon gypsy-like Protein"/>
    <property type="match status" value="1"/>
</dbReference>
<dbReference type="Gene3D" id="1.10.340.70">
    <property type="match status" value="1"/>
</dbReference>
<dbReference type="Gene3D" id="3.10.20.370">
    <property type="match status" value="1"/>
</dbReference>
<reference evidence="11" key="1">
    <citation type="journal article" date="2017" name="Nat. Ecol. Evol.">
        <title>Genome expansion and lineage-specific genetic innovations in the forest pathogenic fungi Armillaria.</title>
        <authorList>
            <person name="Sipos G."/>
            <person name="Prasanna A.N."/>
            <person name="Walter M.C."/>
            <person name="O'Connor E."/>
            <person name="Balint B."/>
            <person name="Krizsan K."/>
            <person name="Kiss B."/>
            <person name="Hess J."/>
            <person name="Varga T."/>
            <person name="Slot J."/>
            <person name="Riley R."/>
            <person name="Boka B."/>
            <person name="Rigling D."/>
            <person name="Barry K."/>
            <person name="Lee J."/>
            <person name="Mihaltcheva S."/>
            <person name="LaButti K."/>
            <person name="Lipzen A."/>
            <person name="Waldron R."/>
            <person name="Moloney N.M."/>
            <person name="Sperisen C."/>
            <person name="Kredics L."/>
            <person name="Vagvoelgyi C."/>
            <person name="Patrignani A."/>
            <person name="Fitzpatrick D."/>
            <person name="Nagy I."/>
            <person name="Doyle S."/>
            <person name="Anderson J.B."/>
            <person name="Grigoriev I.V."/>
            <person name="Gueldener U."/>
            <person name="Muensterkoetter M."/>
            <person name="Nagy L.G."/>
        </authorList>
    </citation>
    <scope>NUCLEOTIDE SEQUENCE [LARGE SCALE GENOMIC DNA]</scope>
    <source>
        <strain evidence="11">C18/9</strain>
    </source>
</reference>
<dbReference type="SUPFAM" id="SSF53098">
    <property type="entry name" value="Ribonuclease H-like"/>
    <property type="match status" value="1"/>
</dbReference>
<dbReference type="SUPFAM" id="SSF56672">
    <property type="entry name" value="DNA/RNA polymerases"/>
    <property type="match status" value="1"/>
</dbReference>
<dbReference type="OMA" id="VAGCEMC"/>
<dbReference type="InterPro" id="IPR036397">
    <property type="entry name" value="RNaseH_sf"/>
</dbReference>
<keyword evidence="3" id="KW-0540">Nuclease</keyword>
<organism evidence="10 11">
    <name type="scientific">Armillaria ostoyae</name>
    <name type="common">Armillaria root rot fungus</name>
    <dbReference type="NCBI Taxonomy" id="47428"/>
    <lineage>
        <taxon>Eukaryota</taxon>
        <taxon>Fungi</taxon>
        <taxon>Dikarya</taxon>
        <taxon>Basidiomycota</taxon>
        <taxon>Agaricomycotina</taxon>
        <taxon>Agaricomycetes</taxon>
        <taxon>Agaricomycetidae</taxon>
        <taxon>Agaricales</taxon>
        <taxon>Marasmiineae</taxon>
        <taxon>Physalacriaceae</taxon>
        <taxon>Armillaria</taxon>
    </lineage>
</organism>
<gene>
    <name evidence="10" type="ORF">ARMOST_20008</name>
</gene>
<keyword evidence="5" id="KW-0378">Hydrolase</keyword>
<dbReference type="GO" id="GO:0005634">
    <property type="term" value="C:nucleus"/>
    <property type="evidence" value="ECO:0007669"/>
    <property type="project" value="UniProtKB-ARBA"/>
</dbReference>
<evidence type="ECO:0000256" key="3">
    <source>
        <dbReference type="ARBA" id="ARBA00022722"/>
    </source>
</evidence>
<dbReference type="GO" id="GO:0003723">
    <property type="term" value="F:RNA binding"/>
    <property type="evidence" value="ECO:0007669"/>
    <property type="project" value="UniProtKB-KW"/>
</dbReference>
<dbReference type="InterPro" id="IPR001584">
    <property type="entry name" value="Integrase_cat-core"/>
</dbReference>
<keyword evidence="11" id="KW-1185">Reference proteome</keyword>
<dbReference type="OrthoDB" id="2273864at2759"/>
<dbReference type="FunFam" id="3.10.20.370:FF:000001">
    <property type="entry name" value="Retrovirus-related Pol polyprotein from transposon 17.6-like protein"/>
    <property type="match status" value="1"/>
</dbReference>
<dbReference type="GO" id="GO:0016787">
    <property type="term" value="F:hydrolase activity"/>
    <property type="evidence" value="ECO:0007669"/>
    <property type="project" value="UniProtKB-KW"/>
</dbReference>
<dbReference type="GO" id="GO:0015074">
    <property type="term" value="P:DNA integration"/>
    <property type="evidence" value="ECO:0007669"/>
    <property type="project" value="InterPro"/>
</dbReference>
<dbReference type="PANTHER" id="PTHR37984:SF5">
    <property type="entry name" value="PROTEIN NYNRIN-LIKE"/>
    <property type="match status" value="1"/>
</dbReference>
<dbReference type="CDD" id="cd09274">
    <property type="entry name" value="RNase_HI_RT_Ty3"/>
    <property type="match status" value="1"/>
</dbReference>
<evidence type="ECO:0000256" key="1">
    <source>
        <dbReference type="ARBA" id="ARBA00022679"/>
    </source>
</evidence>
<feature type="region of interest" description="Disordered" evidence="8">
    <location>
        <begin position="134"/>
        <end position="155"/>
    </location>
</feature>
<proteinExistence type="predicted"/>